<evidence type="ECO:0000313" key="1">
    <source>
        <dbReference type="EMBL" id="KAJ9124993.1"/>
    </source>
</evidence>
<reference evidence="1" key="1">
    <citation type="submission" date="2023-04" db="EMBL/GenBank/DDBJ databases">
        <title>Draft Genome sequencing of Naganishia species isolated from polar environments using Oxford Nanopore Technology.</title>
        <authorList>
            <person name="Leo P."/>
            <person name="Venkateswaran K."/>
        </authorList>
    </citation>
    <scope>NUCLEOTIDE SEQUENCE</scope>
    <source>
        <strain evidence="1">DBVPG 5303</strain>
    </source>
</reference>
<comment type="caution">
    <text evidence="1">The sequence shown here is derived from an EMBL/GenBank/DDBJ whole genome shotgun (WGS) entry which is preliminary data.</text>
</comment>
<evidence type="ECO:0000313" key="2">
    <source>
        <dbReference type="Proteomes" id="UP001234202"/>
    </source>
</evidence>
<name>A0ACC2XMB9_9TREE</name>
<accession>A0ACC2XMB9</accession>
<dbReference type="Proteomes" id="UP001234202">
    <property type="component" value="Unassembled WGS sequence"/>
</dbReference>
<gene>
    <name evidence="1" type="ORF">QFC24_002925</name>
</gene>
<dbReference type="EMBL" id="JASBWV010000008">
    <property type="protein sequence ID" value="KAJ9124993.1"/>
    <property type="molecule type" value="Genomic_DNA"/>
</dbReference>
<protein>
    <submittedName>
        <fullName evidence="1">Uncharacterized protein</fullName>
    </submittedName>
</protein>
<keyword evidence="2" id="KW-1185">Reference proteome</keyword>
<organism evidence="1 2">
    <name type="scientific">Naganishia onofrii</name>
    <dbReference type="NCBI Taxonomy" id="1851511"/>
    <lineage>
        <taxon>Eukaryota</taxon>
        <taxon>Fungi</taxon>
        <taxon>Dikarya</taxon>
        <taxon>Basidiomycota</taxon>
        <taxon>Agaricomycotina</taxon>
        <taxon>Tremellomycetes</taxon>
        <taxon>Filobasidiales</taxon>
        <taxon>Filobasidiaceae</taxon>
        <taxon>Naganishia</taxon>
    </lineage>
</organism>
<sequence length="325" mass="36593">MTSAESINPATPSFFKAKLSPYSKSYKAKSGENIPEPEEEMETMPRKLQWKLAPDIRAGIRFAETRISDLICQNDSQALEFKGFGKTFITRHGFSPDAFVQMAFQAAYYGLYGRVESTYEPAMTKAFKHGRTEAIRTVQPESVHFVKTFCDEGSSFHEKIDALKAACKRHTALTKECSQGLGQDRHMYALYCLAQREIEKAHGDLTPDGLGIGYIIKDEGISVCASSKHLQTRRFLDNLQSYLYEIQRMLIQAWKQANDRSDSFVDHSGTMRDVRTGKAIEVVLRDDGEDAEDQLVAGFGFYDAGVDMIQAQRTRKHVVGKSRNA</sequence>
<proteinExistence type="predicted"/>